<accession>A0A380B7P1</accession>
<evidence type="ECO:0000313" key="2">
    <source>
        <dbReference type="Proteomes" id="UP000254880"/>
    </source>
</evidence>
<organism evidence="1 2">
    <name type="scientific">Shigella flexneri</name>
    <dbReference type="NCBI Taxonomy" id="623"/>
    <lineage>
        <taxon>Bacteria</taxon>
        <taxon>Pseudomonadati</taxon>
        <taxon>Pseudomonadota</taxon>
        <taxon>Gammaproteobacteria</taxon>
        <taxon>Enterobacterales</taxon>
        <taxon>Enterobacteriaceae</taxon>
        <taxon>Shigella</taxon>
    </lineage>
</organism>
<dbReference type="Proteomes" id="UP000254880">
    <property type="component" value="Unassembled WGS sequence"/>
</dbReference>
<name>A0A380B7P1_SHIFL</name>
<proteinExistence type="predicted"/>
<protein>
    <submittedName>
        <fullName evidence="1">Uncharacterized protein</fullName>
    </submittedName>
</protein>
<dbReference type="RefSeq" id="WP_001100170.1">
    <property type="nucleotide sequence ID" value="NZ_CP024470.1"/>
</dbReference>
<sequence length="102" mass="11739">MNVEKEIYTGLYLFGNMKLNTSCGGVSAVIKVPTYNSNVLFFINDSHVSEEDSMENAKCYKFNLEELESIQKVIERALNDIRNLESLSRRNLLKDKAYRNPI</sequence>
<dbReference type="EMBL" id="UGYT01000001">
    <property type="protein sequence ID" value="SUI94470.1"/>
    <property type="molecule type" value="Genomic_DNA"/>
</dbReference>
<evidence type="ECO:0000313" key="1">
    <source>
        <dbReference type="EMBL" id="SUI94470.1"/>
    </source>
</evidence>
<gene>
    <name evidence="1" type="ORF">NCTC9783_04915</name>
</gene>
<dbReference type="AlphaFoldDB" id="A0A380B7P1"/>
<reference evidence="1 2" key="1">
    <citation type="submission" date="2018-06" db="EMBL/GenBank/DDBJ databases">
        <authorList>
            <consortium name="Pathogen Informatics"/>
            <person name="Doyle S."/>
        </authorList>
    </citation>
    <scope>NUCLEOTIDE SEQUENCE [LARGE SCALE GENOMIC DNA]</scope>
    <source>
        <strain evidence="1 2">NCTC9783</strain>
    </source>
</reference>